<dbReference type="EMBL" id="MH845412">
    <property type="protein sequence ID" value="AYJ73310.1"/>
    <property type="molecule type" value="Genomic_DNA"/>
</dbReference>
<dbReference type="Pfam" id="PF16677">
    <property type="entry name" value="GP3_package"/>
    <property type="match status" value="1"/>
</dbReference>
<dbReference type="Proteomes" id="UP000279491">
    <property type="component" value="Segment"/>
</dbReference>
<evidence type="ECO:0000313" key="2">
    <source>
        <dbReference type="Proteomes" id="UP000279491"/>
    </source>
</evidence>
<dbReference type="Gene3D" id="1.10.132.80">
    <property type="match status" value="1"/>
</dbReference>
<proteinExistence type="predicted"/>
<accession>A0A3B8DJG8</accession>
<organism evidence="1">
    <name type="scientific">Cronobacter phage CS01</name>
    <dbReference type="NCBI Taxonomy" id="2496544"/>
    <lineage>
        <taxon>Viruses</taxon>
        <taxon>Duplodnaviria</taxon>
        <taxon>Heunggongvirae</taxon>
        <taxon>Uroviricota</taxon>
        <taxon>Caudoviricetes</taxon>
        <taxon>Drexlerviridae</taxon>
        <taxon>Kyungwonvirus</taxon>
        <taxon>Kyungwonvirus CS01</taxon>
    </lineage>
</organism>
<protein>
    <submittedName>
        <fullName evidence="1">Terminase small subunit</fullName>
    </submittedName>
</protein>
<keyword evidence="2" id="KW-1185">Reference proteome</keyword>
<name>A0A3B8DJG8_9CAUD</name>
<gene>
    <name evidence="1" type="ORF">CS01_022</name>
</gene>
<dbReference type="InterPro" id="IPR032066">
    <property type="entry name" value="GP3_package"/>
</dbReference>
<evidence type="ECO:0000313" key="1">
    <source>
        <dbReference type="EMBL" id="AYJ73310.1"/>
    </source>
</evidence>
<reference evidence="1" key="1">
    <citation type="submission" date="2018-09" db="EMBL/GenBank/DDBJ databases">
        <title>Genome Analysis and Characterisation of Bacteriophage CS01 Active against Cronobacter sakazakii.</title>
        <authorList>
            <person name="Kim G.-H."/>
            <person name="Kim J."/>
            <person name="Yoon S.-S."/>
        </authorList>
    </citation>
    <scope>NUCLEOTIDE SEQUENCE [LARGE SCALE GENOMIC DNA]</scope>
</reference>
<sequence>MKDKNGMPVYNMRDLYNKKYGDIARMNKDNQITPEELFNFAVKYFKWAEEQYIRAGETASFQGHVYQTEVAKPRVFTAKGFCLFTGFNEKRLLEWRKKDGFSDVMAFVDAVIHEQKFQLAANGMVNTGFIMRDLGMTSSSESEVSTSESEAIDSVKADEVRSAVKSVLEKL</sequence>